<dbReference type="InterPro" id="IPR000700">
    <property type="entry name" value="PAS-assoc_C"/>
</dbReference>
<feature type="region of interest" description="Disordered" evidence="4">
    <location>
        <begin position="670"/>
        <end position="708"/>
    </location>
</feature>
<dbReference type="InterPro" id="IPR036890">
    <property type="entry name" value="HATPase_C_sf"/>
</dbReference>
<feature type="active site" evidence="3">
    <location>
        <position position="46"/>
    </location>
</feature>
<feature type="domain" description="CheB-type methylesterase" evidence="8">
    <location>
        <begin position="10"/>
        <end position="198"/>
    </location>
</feature>
<dbReference type="PROSITE" id="PS50112">
    <property type="entry name" value="PAS"/>
    <property type="match status" value="2"/>
</dbReference>
<dbReference type="InterPro" id="IPR013656">
    <property type="entry name" value="PAS_4"/>
</dbReference>
<dbReference type="InterPro" id="IPR003594">
    <property type="entry name" value="HATPase_dom"/>
</dbReference>
<dbReference type="Pfam" id="PF08447">
    <property type="entry name" value="PAS_3"/>
    <property type="match status" value="2"/>
</dbReference>
<evidence type="ECO:0000256" key="4">
    <source>
        <dbReference type="SAM" id="MobiDB-lite"/>
    </source>
</evidence>
<dbReference type="Pfam" id="PF01739">
    <property type="entry name" value="CheR"/>
    <property type="match status" value="1"/>
</dbReference>
<comment type="catalytic activity">
    <reaction evidence="1">
        <text>ATP + protein L-histidine = ADP + protein N-phospho-L-histidine.</text>
        <dbReference type="EC" id="2.7.13.3"/>
    </reaction>
</comment>
<evidence type="ECO:0000313" key="11">
    <source>
        <dbReference type="Proteomes" id="UP000703674"/>
    </source>
</evidence>
<dbReference type="SMART" id="SM00091">
    <property type="entry name" value="PAS"/>
    <property type="match status" value="3"/>
</dbReference>
<dbReference type="Gene3D" id="3.30.565.10">
    <property type="entry name" value="Histidine kinase-like ATPase, C-terminal domain"/>
    <property type="match status" value="1"/>
</dbReference>
<dbReference type="SMART" id="SM00086">
    <property type="entry name" value="PAC"/>
    <property type="match status" value="3"/>
</dbReference>
<evidence type="ECO:0000313" key="10">
    <source>
        <dbReference type="EMBL" id="NJW51547.1"/>
    </source>
</evidence>
<dbReference type="PROSITE" id="PS50113">
    <property type="entry name" value="PAC"/>
    <property type="match status" value="2"/>
</dbReference>
<dbReference type="InterPro" id="IPR050903">
    <property type="entry name" value="Bact_Chemotaxis_MeTrfase"/>
</dbReference>
<dbReference type="RefSeq" id="WP_168136706.1">
    <property type="nucleotide sequence ID" value="NZ_JAAVJR010000001.1"/>
</dbReference>
<dbReference type="Proteomes" id="UP000703674">
    <property type="component" value="Unassembled WGS sequence"/>
</dbReference>
<evidence type="ECO:0000256" key="2">
    <source>
        <dbReference type="ARBA" id="ARBA00012438"/>
    </source>
</evidence>
<dbReference type="CDD" id="cd00082">
    <property type="entry name" value="HisKA"/>
    <property type="match status" value="1"/>
</dbReference>
<keyword evidence="3" id="KW-0378">Hydrolase</keyword>
<feature type="domain" description="CheR-type methyltransferase" evidence="9">
    <location>
        <begin position="216"/>
        <end position="459"/>
    </location>
</feature>
<dbReference type="CDD" id="cd00130">
    <property type="entry name" value="PAS"/>
    <property type="match status" value="3"/>
</dbReference>
<keyword evidence="3" id="KW-0145">Chemotaxis</keyword>
<evidence type="ECO:0000259" key="7">
    <source>
        <dbReference type="PROSITE" id="PS50113"/>
    </source>
</evidence>
<reference evidence="10 11" key="1">
    <citation type="submission" date="2020-03" db="EMBL/GenBank/DDBJ databases">
        <title>Salinimicrobium sp. nov, isolated from SCS.</title>
        <authorList>
            <person name="Cao W.R."/>
        </authorList>
    </citation>
    <scope>NUCLEOTIDE SEQUENCE [LARGE SCALE GENOMIC DNA]</scope>
    <source>
        <strain evidence="11">J15B91</strain>
    </source>
</reference>
<dbReference type="SUPFAM" id="SSF52738">
    <property type="entry name" value="Methylesterase CheB, C-terminal domain"/>
    <property type="match status" value="1"/>
</dbReference>
<evidence type="ECO:0000259" key="9">
    <source>
        <dbReference type="PROSITE" id="PS50123"/>
    </source>
</evidence>
<dbReference type="InterPro" id="IPR000673">
    <property type="entry name" value="Sig_transdc_resp-reg_Me-estase"/>
</dbReference>
<dbReference type="SUPFAM" id="SSF47384">
    <property type="entry name" value="Homodimeric domain of signal transducing histidine kinase"/>
    <property type="match status" value="1"/>
</dbReference>
<evidence type="ECO:0000259" key="8">
    <source>
        <dbReference type="PROSITE" id="PS50122"/>
    </source>
</evidence>
<dbReference type="PROSITE" id="PS50109">
    <property type="entry name" value="HIS_KIN"/>
    <property type="match status" value="1"/>
</dbReference>
<dbReference type="Gene3D" id="3.40.50.180">
    <property type="entry name" value="Methylesterase CheB, C-terminal domain"/>
    <property type="match status" value="1"/>
</dbReference>
<dbReference type="SUPFAM" id="SSF53335">
    <property type="entry name" value="S-adenosyl-L-methionine-dependent methyltransferases"/>
    <property type="match status" value="1"/>
</dbReference>
<dbReference type="Gene3D" id="3.40.50.150">
    <property type="entry name" value="Vaccinia Virus protein VP39"/>
    <property type="match status" value="1"/>
</dbReference>
<dbReference type="Pfam" id="PF08448">
    <property type="entry name" value="PAS_4"/>
    <property type="match status" value="1"/>
</dbReference>
<gene>
    <name evidence="10" type="ORF">HC175_01285</name>
</gene>
<dbReference type="InterPro" id="IPR035909">
    <property type="entry name" value="CheB_C"/>
</dbReference>
<evidence type="ECO:0000259" key="6">
    <source>
        <dbReference type="PROSITE" id="PS50112"/>
    </source>
</evidence>
<feature type="active site" evidence="3">
    <location>
        <position position="19"/>
    </location>
</feature>
<dbReference type="SUPFAM" id="SSF55785">
    <property type="entry name" value="PYP-like sensor domain (PAS domain)"/>
    <property type="match status" value="3"/>
</dbReference>
<dbReference type="EMBL" id="JAAVJR010000001">
    <property type="protein sequence ID" value="NJW51547.1"/>
    <property type="molecule type" value="Genomic_DNA"/>
</dbReference>
<dbReference type="Pfam" id="PF02518">
    <property type="entry name" value="HATPase_c"/>
    <property type="match status" value="1"/>
</dbReference>
<evidence type="ECO:0000256" key="3">
    <source>
        <dbReference type="PROSITE-ProRule" id="PRU00050"/>
    </source>
</evidence>
<dbReference type="PRINTS" id="PR00996">
    <property type="entry name" value="CHERMTFRASE"/>
</dbReference>
<feature type="domain" description="PAC" evidence="7">
    <location>
        <begin position="940"/>
        <end position="992"/>
    </location>
</feature>
<proteinExistence type="predicted"/>
<dbReference type="InterPro" id="IPR022642">
    <property type="entry name" value="CheR_C"/>
</dbReference>
<dbReference type="SMART" id="SM00138">
    <property type="entry name" value="MeTrc"/>
    <property type="match status" value="1"/>
</dbReference>
<dbReference type="PANTHER" id="PTHR24422">
    <property type="entry name" value="CHEMOTAXIS PROTEIN METHYLTRANSFERASE"/>
    <property type="match status" value="1"/>
</dbReference>
<accession>A0ABX1CUW4</accession>
<dbReference type="InterPro" id="IPR000014">
    <property type="entry name" value="PAS"/>
</dbReference>
<dbReference type="SUPFAM" id="SSF55874">
    <property type="entry name" value="ATPase domain of HSP90 chaperone/DNA topoisomerase II/histidine kinase"/>
    <property type="match status" value="1"/>
</dbReference>
<dbReference type="SUPFAM" id="SSF47757">
    <property type="entry name" value="Chemotaxis receptor methyltransferase CheR, N-terminal domain"/>
    <property type="match status" value="1"/>
</dbReference>
<dbReference type="Gene3D" id="1.10.287.130">
    <property type="match status" value="1"/>
</dbReference>
<dbReference type="InterPro" id="IPR003661">
    <property type="entry name" value="HisK_dim/P_dom"/>
</dbReference>
<keyword evidence="11" id="KW-1185">Reference proteome</keyword>
<evidence type="ECO:0000259" key="5">
    <source>
        <dbReference type="PROSITE" id="PS50109"/>
    </source>
</evidence>
<name>A0ABX1CUW4_9FLAO</name>
<feature type="domain" description="Histidine kinase" evidence="5">
    <location>
        <begin position="1122"/>
        <end position="1344"/>
    </location>
</feature>
<dbReference type="SMART" id="SM00388">
    <property type="entry name" value="HisKA"/>
    <property type="match status" value="1"/>
</dbReference>
<dbReference type="Gene3D" id="3.30.450.20">
    <property type="entry name" value="PAS domain"/>
    <property type="match status" value="3"/>
</dbReference>
<protein>
    <recommendedName>
        <fullName evidence="2">histidine kinase</fullName>
        <ecNumber evidence="2">2.7.13.3</ecNumber>
    </recommendedName>
</protein>
<dbReference type="InterPro" id="IPR035965">
    <property type="entry name" value="PAS-like_dom_sf"/>
</dbReference>
<dbReference type="Pfam" id="PF03705">
    <property type="entry name" value="CheR_N"/>
    <property type="match status" value="1"/>
</dbReference>
<dbReference type="InterPro" id="IPR001610">
    <property type="entry name" value="PAC"/>
</dbReference>
<dbReference type="InterPro" id="IPR013655">
    <property type="entry name" value="PAS_fold_3"/>
</dbReference>
<dbReference type="InterPro" id="IPR005467">
    <property type="entry name" value="His_kinase_dom"/>
</dbReference>
<feature type="domain" description="PAS" evidence="6">
    <location>
        <begin position="864"/>
        <end position="937"/>
    </location>
</feature>
<feature type="compositionally biased region" description="Polar residues" evidence="4">
    <location>
        <begin position="682"/>
        <end position="695"/>
    </location>
</feature>
<dbReference type="EC" id="2.7.13.3" evidence="2"/>
<dbReference type="PROSITE" id="PS50122">
    <property type="entry name" value="CHEB"/>
    <property type="match status" value="1"/>
</dbReference>
<dbReference type="NCBIfam" id="TIGR00229">
    <property type="entry name" value="sensory_box"/>
    <property type="match status" value="3"/>
</dbReference>
<organism evidence="10 11">
    <name type="scientific">Salinimicrobium oceani</name>
    <dbReference type="NCBI Taxonomy" id="2722702"/>
    <lineage>
        <taxon>Bacteria</taxon>
        <taxon>Pseudomonadati</taxon>
        <taxon>Bacteroidota</taxon>
        <taxon>Flavobacteriia</taxon>
        <taxon>Flavobacteriales</taxon>
        <taxon>Flavobacteriaceae</taxon>
        <taxon>Salinimicrobium</taxon>
    </lineage>
</organism>
<dbReference type="CDD" id="cd16434">
    <property type="entry name" value="CheB-CheR_fusion"/>
    <property type="match status" value="1"/>
</dbReference>
<dbReference type="PANTHER" id="PTHR24422:SF27">
    <property type="entry name" value="PROTEIN-GLUTAMATE O-METHYLTRANSFERASE"/>
    <property type="match status" value="1"/>
</dbReference>
<evidence type="ECO:0000256" key="1">
    <source>
        <dbReference type="ARBA" id="ARBA00000085"/>
    </source>
</evidence>
<feature type="active site" evidence="3">
    <location>
        <position position="140"/>
    </location>
</feature>
<dbReference type="InterPro" id="IPR000780">
    <property type="entry name" value="CheR_MeTrfase"/>
</dbReference>
<dbReference type="InterPro" id="IPR022641">
    <property type="entry name" value="CheR_N"/>
</dbReference>
<feature type="domain" description="PAS" evidence="6">
    <location>
        <begin position="993"/>
        <end position="1063"/>
    </location>
</feature>
<dbReference type="SMART" id="SM00387">
    <property type="entry name" value="HATPase_c"/>
    <property type="match status" value="1"/>
</dbReference>
<dbReference type="InterPro" id="IPR036097">
    <property type="entry name" value="HisK_dim/P_sf"/>
</dbReference>
<sequence>MASLKKSDNIFPVIGVGASAGGLAAFKEFIQAIPPDSNMAYVLVQHLDPSHESMLPELLQGCSAIPVLKIEDSITVEPNNVYIVPSNNMLISNEGQLHLTPMPKHADKEKSLPIDFFFKSLAQVYQSHAIGVILTGQGSDGTAGLKAIKDSGGITFSQSEETAEYASMPKSANMEGVVDFTLPPRDIPPRIMEVVHHLYADVWNHKETDHENQQVYKQILALLRIRKGTDFTYYKQTTIRRRILRRIALSSTDNPAAYLEMLRGNQQEQDILHQDLLIPVTEFFRDKDLFEVLCNDIFPEVLENKNEKEPVRIWVAGCSTGQEAYTIAMCLIDYLQERNSEESFPLKVQLFGTDISEKAIAKARSGIYTRSEVDSLAPEYIDRFFTKVDSKFQIKKEVRELCVFASHNFLKDPPFGKMDIITCRNVLIYLQPYLQKKAITTFHYALNKEGYLILGKSETTNNAPELFNQSEKHQKIFIPKDRPGRFMQVASQAREDKFRNFGKTFKAENARTDFQRTADEIILSRYTPAGVVIDEAMDIVHFRGRTGTYLEPQAGKPNLNLLKMAKQGLAFELRSLVHHAKKGGDAVTKENIPIEDGNKQRIISIEAIPLPNLAEPYYLILFHDPMAQAGAMGFQGFEAYDTAPSENKQDEKDLLIKQLKRELTQAREDMRSITEDQEATNEELQSANEELQSGSEELQTLNEELETSKEELQSTNEELTSLYQELVSMNKSLTTARNFAVDILKTVREPWVVIDQNLRIKSANHLFYKIFRTNEEEMENRSILTLGQKQWKEPELEQLLKKVLAEKKSISGYEITQEFPDIGERTMILNAREIVREEGGEKLILLVFGDITDKRLAEQSLEKSEIKFKLLAETIPQLIWITNPAGEFEYFNSKWKQYTGISSFEHSQKIEDAWSDFVHHNDLQKVLKSWRRSLESGESFAQECRLKSANGTYNWFLIKALPLFSTDGEIIKWFGSSTNIELQKEAEQALFKSREHFKELAELIPEKVSYADPVGNVEYYNRSWLQYTGLNLQELKDSGWIKIIHPDERRKVVESWKACLASGSDFEVEMRCLNRKGEYKWHLSRAVPVKDDTGKVKKWIAATTEIEKIKEEENRKEGFLQLVSHELKTPVTSIKGYVQLLLNLLEQESSYSIGSLPLKSSLKRIDDQVSRLTRLISEMLDVSRIEDNRLELKKQIFSLNELVTETVQDINRTEIDHNISVEEDEECVVHADKDRIGQVIINFITNAIKYSPNEKGIVVKTFKNLKGEVGVSVKDQGIGISHADQKEIFKRFHRVEGKNEETYSGLGIGLFLANEIVIRHGGYINVISEPGKGSEFTFTLPVSCNKMKNDGK</sequence>
<dbReference type="Pfam" id="PF00512">
    <property type="entry name" value="HisKA"/>
    <property type="match status" value="1"/>
</dbReference>
<dbReference type="Pfam" id="PF01339">
    <property type="entry name" value="CheB_methylest"/>
    <property type="match status" value="1"/>
</dbReference>
<comment type="caution">
    <text evidence="10">The sequence shown here is derived from an EMBL/GenBank/DDBJ whole genome shotgun (WGS) entry which is preliminary data.</text>
</comment>
<dbReference type="PROSITE" id="PS50123">
    <property type="entry name" value="CHER"/>
    <property type="match status" value="1"/>
</dbReference>
<feature type="domain" description="PAC" evidence="7">
    <location>
        <begin position="1066"/>
        <end position="1118"/>
    </location>
</feature>
<dbReference type="InterPro" id="IPR029063">
    <property type="entry name" value="SAM-dependent_MTases_sf"/>
</dbReference>